<feature type="compositionally biased region" description="Low complexity" evidence="1">
    <location>
        <begin position="155"/>
        <end position="170"/>
    </location>
</feature>
<dbReference type="OrthoDB" id="2113153at2759"/>
<dbReference type="EMBL" id="KQ257458">
    <property type="protein sequence ID" value="KNC99382.1"/>
    <property type="molecule type" value="Genomic_DNA"/>
</dbReference>
<evidence type="ECO:0000313" key="4">
    <source>
        <dbReference type="Proteomes" id="UP000053201"/>
    </source>
</evidence>
<keyword evidence="2" id="KW-0812">Transmembrane</keyword>
<dbReference type="RefSeq" id="XP_016607422.1">
    <property type="nucleotide sequence ID" value="XM_016753837.1"/>
</dbReference>
<feature type="transmembrane region" description="Helical" evidence="2">
    <location>
        <begin position="108"/>
        <end position="127"/>
    </location>
</feature>
<dbReference type="GeneID" id="27688989"/>
<accession>A0A0L0HE50</accession>
<sequence length="623" mass="69799">MMALRRLLSHNGTHVGIHRRLEIGPPPDYSVVDFGLIERIYGTFLAVLAVWWLASLGLYIRRRHTPCIAEGGVYLTVVGAISGFLVCADMGLHVVLKRWPCSATMWTINLGVSTTILTIFFRGVLVFRKYNLCHWKASFFTTLFTDPIPRDRPPVSSASSISATSVATSTEGLVRPRTSLGQQDQQPAAVTSMRRRQTEASEPHLTSHLAVWVTLFAIWTIIAQVLTRQNRLWPAVDYSDTSNMRCALGWEYAPVTALLALYLFVGCPLASMKLRDVNDAYGIRTAVWTGIAAGIPGFLFYILWVFYVERKWPAVLVVFPDQLWTILAQVANHATAVFVPAVRSFTEENRRRSVTLCLNMESFQKVLNNPVLFAEFKQVAIADFNVDNALFYEEYTSLQDAVLAAYTNSPNTTAPATATPSPRSCSISETPNGIELEPISYNKPSDIAPWVEESRDPNFTLPSRPSTVAIFGPRRRSVADAWSKRKEPVIGSSSNSPSTTIQEPPSTICNHTSQVPRDWIVPPHLLARFQSFHDTFTSRNAPLEVNLPSSVADVIRQAFMKRGSIHVGIFDEAAKEVVWSMFGNTFPAYLKAREEGPKCTDPDRWWKRFWGWRPGRRRAGVDV</sequence>
<dbReference type="InterPro" id="IPR044926">
    <property type="entry name" value="RGS_subdomain_2"/>
</dbReference>
<feature type="region of interest" description="Disordered" evidence="1">
    <location>
        <begin position="482"/>
        <end position="505"/>
    </location>
</feature>
<feature type="region of interest" description="Disordered" evidence="1">
    <location>
        <begin position="155"/>
        <end position="197"/>
    </location>
</feature>
<keyword evidence="2" id="KW-1133">Transmembrane helix</keyword>
<name>A0A0L0HE50_SPIPD</name>
<dbReference type="AlphaFoldDB" id="A0A0L0HE50"/>
<feature type="transmembrane region" description="Helical" evidence="2">
    <location>
        <begin position="40"/>
        <end position="60"/>
    </location>
</feature>
<evidence type="ECO:0000313" key="3">
    <source>
        <dbReference type="EMBL" id="KNC99382.1"/>
    </source>
</evidence>
<feature type="transmembrane region" description="Helical" evidence="2">
    <location>
        <begin position="205"/>
        <end position="227"/>
    </location>
</feature>
<dbReference type="VEuPathDB" id="FungiDB:SPPG_05626"/>
<gene>
    <name evidence="3" type="ORF">SPPG_05626</name>
</gene>
<keyword evidence="4" id="KW-1185">Reference proteome</keyword>
<dbReference type="InParanoid" id="A0A0L0HE50"/>
<feature type="transmembrane region" description="Helical" evidence="2">
    <location>
        <begin position="72"/>
        <end position="96"/>
    </location>
</feature>
<proteinExistence type="predicted"/>
<feature type="transmembrane region" description="Helical" evidence="2">
    <location>
        <begin position="286"/>
        <end position="307"/>
    </location>
</feature>
<feature type="transmembrane region" description="Helical" evidence="2">
    <location>
        <begin position="247"/>
        <end position="265"/>
    </location>
</feature>
<evidence type="ECO:0000256" key="2">
    <source>
        <dbReference type="SAM" id="Phobius"/>
    </source>
</evidence>
<protein>
    <recommendedName>
        <fullName evidence="5">RGS domain-containing protein</fullName>
    </recommendedName>
</protein>
<dbReference type="Gene3D" id="1.10.167.10">
    <property type="entry name" value="Regulator of G-protein Signalling 4, domain 2"/>
    <property type="match status" value="1"/>
</dbReference>
<keyword evidence="2" id="KW-0472">Membrane</keyword>
<reference evidence="3 4" key="1">
    <citation type="submission" date="2009-08" db="EMBL/GenBank/DDBJ databases">
        <title>The Genome Sequence of Spizellomyces punctatus strain DAOM BR117.</title>
        <authorList>
            <consortium name="The Broad Institute Genome Sequencing Platform"/>
            <person name="Russ C."/>
            <person name="Cuomo C."/>
            <person name="Shea T."/>
            <person name="Young S.K."/>
            <person name="Zeng Q."/>
            <person name="Koehrsen M."/>
            <person name="Haas B."/>
            <person name="Borodovsky M."/>
            <person name="Guigo R."/>
            <person name="Alvarado L."/>
            <person name="Berlin A."/>
            <person name="Bochicchio J."/>
            <person name="Borenstein D."/>
            <person name="Chapman S."/>
            <person name="Chen Z."/>
            <person name="Engels R."/>
            <person name="Freedman E."/>
            <person name="Gellesch M."/>
            <person name="Goldberg J."/>
            <person name="Griggs A."/>
            <person name="Gujja S."/>
            <person name="Heiman D."/>
            <person name="Hepburn T."/>
            <person name="Howarth C."/>
            <person name="Jen D."/>
            <person name="Larson L."/>
            <person name="Lewis B."/>
            <person name="Mehta T."/>
            <person name="Park D."/>
            <person name="Pearson M."/>
            <person name="Roberts A."/>
            <person name="Saif S."/>
            <person name="Shenoy N."/>
            <person name="Sisk P."/>
            <person name="Stolte C."/>
            <person name="Sykes S."/>
            <person name="Thomson T."/>
            <person name="Walk T."/>
            <person name="White J."/>
            <person name="Yandava C."/>
            <person name="Burger G."/>
            <person name="Gray M.W."/>
            <person name="Holland P.W.H."/>
            <person name="King N."/>
            <person name="Lang F.B.F."/>
            <person name="Roger A.J."/>
            <person name="Ruiz-Trillo I."/>
            <person name="Lander E."/>
            <person name="Nusbaum C."/>
        </authorList>
    </citation>
    <scope>NUCLEOTIDE SEQUENCE [LARGE SCALE GENOMIC DNA]</scope>
    <source>
        <strain evidence="3 4">DAOM BR117</strain>
    </source>
</reference>
<dbReference type="InterPro" id="IPR036305">
    <property type="entry name" value="RGS_sf"/>
</dbReference>
<evidence type="ECO:0000256" key="1">
    <source>
        <dbReference type="SAM" id="MobiDB-lite"/>
    </source>
</evidence>
<dbReference type="Proteomes" id="UP000053201">
    <property type="component" value="Unassembled WGS sequence"/>
</dbReference>
<organism evidence="3 4">
    <name type="scientific">Spizellomyces punctatus (strain DAOM BR117)</name>
    <dbReference type="NCBI Taxonomy" id="645134"/>
    <lineage>
        <taxon>Eukaryota</taxon>
        <taxon>Fungi</taxon>
        <taxon>Fungi incertae sedis</taxon>
        <taxon>Chytridiomycota</taxon>
        <taxon>Chytridiomycota incertae sedis</taxon>
        <taxon>Chytridiomycetes</taxon>
        <taxon>Spizellomycetales</taxon>
        <taxon>Spizellomycetaceae</taxon>
        <taxon>Spizellomyces</taxon>
    </lineage>
</organism>
<dbReference type="SUPFAM" id="SSF48097">
    <property type="entry name" value="Regulator of G-protein signaling, RGS"/>
    <property type="match status" value="1"/>
</dbReference>
<evidence type="ECO:0008006" key="5">
    <source>
        <dbReference type="Google" id="ProtNLM"/>
    </source>
</evidence>
<feature type="compositionally biased region" description="Polar residues" evidence="1">
    <location>
        <begin position="491"/>
        <end position="505"/>
    </location>
</feature>
<feature type="transmembrane region" description="Helical" evidence="2">
    <location>
        <begin position="322"/>
        <end position="342"/>
    </location>
</feature>
<feature type="compositionally biased region" description="Polar residues" evidence="1">
    <location>
        <begin position="179"/>
        <end position="189"/>
    </location>
</feature>